<accession>A0A4R1HUR9</accession>
<keyword evidence="4" id="KW-1185">Reference proteome</keyword>
<dbReference type="Proteomes" id="UP000295560">
    <property type="component" value="Unassembled WGS sequence"/>
</dbReference>
<proteinExistence type="predicted"/>
<dbReference type="Gene3D" id="1.20.1740.10">
    <property type="entry name" value="Amino acid/polyamine transporter I"/>
    <property type="match status" value="1"/>
</dbReference>
<feature type="transmembrane region" description="Helical" evidence="2">
    <location>
        <begin position="363"/>
        <end position="380"/>
    </location>
</feature>
<evidence type="ECO:0000256" key="2">
    <source>
        <dbReference type="SAM" id="Phobius"/>
    </source>
</evidence>
<feature type="region of interest" description="Disordered" evidence="1">
    <location>
        <begin position="497"/>
        <end position="521"/>
    </location>
</feature>
<feature type="transmembrane region" description="Helical" evidence="2">
    <location>
        <begin position="386"/>
        <end position="408"/>
    </location>
</feature>
<feature type="transmembrane region" description="Helical" evidence="2">
    <location>
        <begin position="322"/>
        <end position="343"/>
    </location>
</feature>
<feature type="transmembrane region" description="Helical" evidence="2">
    <location>
        <begin position="214"/>
        <end position="234"/>
    </location>
</feature>
<feature type="transmembrane region" description="Helical" evidence="2">
    <location>
        <begin position="95"/>
        <end position="119"/>
    </location>
</feature>
<gene>
    <name evidence="3" type="ORF">EV378_1835</name>
</gene>
<feature type="transmembrane region" description="Helical" evidence="2">
    <location>
        <begin position="139"/>
        <end position="163"/>
    </location>
</feature>
<keyword evidence="2" id="KW-1133">Transmembrane helix</keyword>
<evidence type="ECO:0000313" key="4">
    <source>
        <dbReference type="Proteomes" id="UP000295560"/>
    </source>
</evidence>
<evidence type="ECO:0000256" key="1">
    <source>
        <dbReference type="SAM" id="MobiDB-lite"/>
    </source>
</evidence>
<name>A0A4R1HUR9_PSEEN</name>
<feature type="transmembrane region" description="Helical" evidence="2">
    <location>
        <begin position="170"/>
        <end position="194"/>
    </location>
</feature>
<feature type="transmembrane region" description="Helical" evidence="2">
    <location>
        <begin position="265"/>
        <end position="288"/>
    </location>
</feature>
<organism evidence="3 4">
    <name type="scientific">Pseudonocardia endophytica</name>
    <dbReference type="NCBI Taxonomy" id="401976"/>
    <lineage>
        <taxon>Bacteria</taxon>
        <taxon>Bacillati</taxon>
        <taxon>Actinomycetota</taxon>
        <taxon>Actinomycetes</taxon>
        <taxon>Pseudonocardiales</taxon>
        <taxon>Pseudonocardiaceae</taxon>
        <taxon>Pseudonocardia</taxon>
    </lineage>
</organism>
<dbReference type="OrthoDB" id="232755at2"/>
<sequence length="636" mass="68144">MEGAGPPTRQGPHTRPEPASTRHPWWKVMCLTGVDYFSTLGYQPGIAALAAGVLSPVATLVLVLVTLLGALPVYRRVARESPHGEGSIAMLARLLPGWVGKVFVLVLLGFAATDFMITMTLSAADASAHMVENPLVGPLLGNANVVITLVLLALLGGVFLAGFSEAVRIAVGLVGVFLVLNAVVVVDGLVRIVAAPHVVADWSALLVSRYPDPLLMVGVALLVFPKLALGLSGFETGVSVMPLVTGGPDDTDERPEGRIAGTRRLLTTAALIMSTFLVTSSVVTVLLIPEKEFATGGQANGRALAYLAHENLGPVFGTVYDLSTIAILWFAGASAMAGLLNLVPRYLPRYGMAPHWARAVRPLVLVFLVVAFAVTLIFDADVDAQGGAYATGVLVLMTSASIAVTLSARRKSRPAVFAGFAVISLVFVYTTAANIVERPEGTKIAGCFIAGILIVSVLSRTIRAFELRITDVTLDDTAQEIVADCGQDALRLVAHEPRPGERSSLARDEEYREKLAEEQEDHHLPHPERVILLEVRVTDPSEFETSIRVTGERRGPYRVLRTDAPSVPNAIAGLMLHLRDHTGEPPHVYFDWTEGNPVVHFGRYLFTGDGEVAPITREILREAEPDISRRPIVHVG</sequence>
<feature type="transmembrane region" description="Helical" evidence="2">
    <location>
        <begin position="46"/>
        <end position="74"/>
    </location>
</feature>
<dbReference type="EMBL" id="SMFZ01000001">
    <property type="protein sequence ID" value="TCK26008.1"/>
    <property type="molecule type" value="Genomic_DNA"/>
</dbReference>
<keyword evidence="2" id="KW-0812">Transmembrane</keyword>
<feature type="transmembrane region" description="Helical" evidence="2">
    <location>
        <begin position="415"/>
        <end position="436"/>
    </location>
</feature>
<dbReference type="AlphaFoldDB" id="A0A4R1HUR9"/>
<feature type="region of interest" description="Disordered" evidence="1">
    <location>
        <begin position="1"/>
        <end position="20"/>
    </location>
</feature>
<comment type="caution">
    <text evidence="3">The sequence shown here is derived from an EMBL/GenBank/DDBJ whole genome shotgun (WGS) entry which is preliminary data.</text>
</comment>
<feature type="transmembrane region" description="Helical" evidence="2">
    <location>
        <begin position="442"/>
        <end position="459"/>
    </location>
</feature>
<reference evidence="3 4" key="1">
    <citation type="submission" date="2019-03" db="EMBL/GenBank/DDBJ databases">
        <title>Sequencing the genomes of 1000 actinobacteria strains.</title>
        <authorList>
            <person name="Klenk H.-P."/>
        </authorList>
    </citation>
    <scope>NUCLEOTIDE SEQUENCE [LARGE SCALE GENOMIC DNA]</scope>
    <source>
        <strain evidence="3 4">DSM 44969</strain>
    </source>
</reference>
<keyword evidence="2" id="KW-0472">Membrane</keyword>
<evidence type="ECO:0000313" key="3">
    <source>
        <dbReference type="EMBL" id="TCK26008.1"/>
    </source>
</evidence>
<protein>
    <submittedName>
        <fullName evidence="3">Na+/proline symporter</fullName>
    </submittedName>
</protein>